<evidence type="ECO:0000259" key="2">
    <source>
        <dbReference type="Pfam" id="PF05899"/>
    </source>
</evidence>
<dbReference type="SUPFAM" id="SSF51182">
    <property type="entry name" value="RmlC-like cupins"/>
    <property type="match status" value="1"/>
</dbReference>
<dbReference type="InterPro" id="IPR008579">
    <property type="entry name" value="UGlyAH_Cupin_dom"/>
</dbReference>
<protein>
    <recommendedName>
        <fullName evidence="2">(S)-ureidoglycine aminohydrolase cupin domain-containing protein</fullName>
    </recommendedName>
</protein>
<evidence type="ECO:0000313" key="4">
    <source>
        <dbReference type="Proteomes" id="UP000323671"/>
    </source>
</evidence>
<keyword evidence="4" id="KW-1185">Reference proteome</keyword>
<dbReference type="PANTHER" id="PTHR40943">
    <property type="entry name" value="CYTOPLASMIC PROTEIN-RELATED"/>
    <property type="match status" value="1"/>
</dbReference>
<proteinExistence type="predicted"/>
<dbReference type="Gene3D" id="2.60.120.10">
    <property type="entry name" value="Jelly Rolls"/>
    <property type="match status" value="1"/>
</dbReference>
<dbReference type="PANTHER" id="PTHR40943:SF1">
    <property type="entry name" value="CYTOPLASMIC PROTEIN"/>
    <property type="match status" value="1"/>
</dbReference>
<feature type="region of interest" description="Disordered" evidence="1">
    <location>
        <begin position="16"/>
        <end position="38"/>
    </location>
</feature>
<gene>
    <name evidence="3" type="ORF">OTERR_01040</name>
</gene>
<dbReference type="Proteomes" id="UP000323671">
    <property type="component" value="Chromosome"/>
</dbReference>
<sequence>MTAASPCPPALIAFADPLPAPTTDRPAPERVVGPAPAPLRTTREAYSAEDGAISMGEWCCEPGAWKIAFHAGRHEFFHVLEGRLRLLDEAGHAREFGPGDACIIPAGFRGEFHVLEPVRKRYVMIDRPVG</sequence>
<evidence type="ECO:0000313" key="3">
    <source>
        <dbReference type="EMBL" id="QEL63580.1"/>
    </source>
</evidence>
<dbReference type="InterPro" id="IPR011051">
    <property type="entry name" value="RmlC_Cupin_sf"/>
</dbReference>
<feature type="domain" description="(S)-ureidoglycine aminohydrolase cupin" evidence="2">
    <location>
        <begin position="48"/>
        <end position="122"/>
    </location>
</feature>
<dbReference type="AlphaFoldDB" id="A0A5C1E3Z6"/>
<dbReference type="CDD" id="cd02227">
    <property type="entry name" value="cupin_TM1112-like"/>
    <property type="match status" value="1"/>
</dbReference>
<organism evidence="3 4">
    <name type="scientific">Oryzomicrobium terrae</name>
    <dbReference type="NCBI Taxonomy" id="1735038"/>
    <lineage>
        <taxon>Bacteria</taxon>
        <taxon>Pseudomonadati</taxon>
        <taxon>Pseudomonadota</taxon>
        <taxon>Betaproteobacteria</taxon>
        <taxon>Rhodocyclales</taxon>
        <taxon>Rhodocyclaceae</taxon>
        <taxon>Oryzomicrobium</taxon>
    </lineage>
</organism>
<dbReference type="InterPro" id="IPR014710">
    <property type="entry name" value="RmlC-like_jellyroll"/>
</dbReference>
<accession>A0A5C1E3Z6</accession>
<dbReference type="EMBL" id="CP022579">
    <property type="protein sequence ID" value="QEL63580.1"/>
    <property type="molecule type" value="Genomic_DNA"/>
</dbReference>
<dbReference type="RefSeq" id="WP_054619795.1">
    <property type="nucleotide sequence ID" value="NZ_CP022579.1"/>
</dbReference>
<name>A0A5C1E3Z6_9RHOO</name>
<dbReference type="KEGG" id="otr:OTERR_01040"/>
<evidence type="ECO:0000256" key="1">
    <source>
        <dbReference type="SAM" id="MobiDB-lite"/>
    </source>
</evidence>
<reference evidence="3 4" key="1">
    <citation type="submission" date="2017-07" db="EMBL/GenBank/DDBJ databases">
        <title>Complete genome sequence of Oryzomicrobium terrae TPP412.</title>
        <authorList>
            <person name="Chiu L.-W."/>
            <person name="Lo K.-J."/>
            <person name="Tsai Y.-M."/>
            <person name="Lin S.-S."/>
            <person name="Kuo C.-H."/>
            <person name="Liu C.-T."/>
        </authorList>
    </citation>
    <scope>NUCLEOTIDE SEQUENCE [LARGE SCALE GENOMIC DNA]</scope>
    <source>
        <strain evidence="3 4">TPP412</strain>
    </source>
</reference>
<dbReference type="Pfam" id="PF05899">
    <property type="entry name" value="Cupin_3"/>
    <property type="match status" value="1"/>
</dbReference>